<keyword evidence="3" id="KW-1185">Reference proteome</keyword>
<dbReference type="HOGENOM" id="CLU_081512_1_0_10"/>
<name>D5BJQ7_ZUNPS</name>
<dbReference type="eggNOG" id="ENOG502ZARK">
    <property type="taxonomic scope" value="Bacteria"/>
</dbReference>
<gene>
    <name evidence="2" type="ordered locus">ZPR_3439</name>
</gene>
<evidence type="ECO:0000259" key="1">
    <source>
        <dbReference type="Pfam" id="PF13643"/>
    </source>
</evidence>
<dbReference type="InterPro" id="IPR025285">
    <property type="entry name" value="DUF4145"/>
</dbReference>
<dbReference type="AlphaFoldDB" id="D5BJQ7"/>
<protein>
    <recommendedName>
        <fullName evidence="1">DUF4145 domain-containing protein</fullName>
    </recommendedName>
</protein>
<dbReference type="RefSeq" id="WP_013072843.1">
    <property type="nucleotide sequence ID" value="NC_014041.1"/>
</dbReference>
<dbReference type="STRING" id="655815.ZPR_3439"/>
<dbReference type="KEGG" id="zpr:ZPR_3439"/>
<proteinExistence type="predicted"/>
<reference evidence="2 3" key="1">
    <citation type="journal article" date="2010" name="BMC Genomics">
        <title>The complete genome of Zunongwangia profunda SM-A87 reveals its adaptation to the deep-sea environment and ecological role in sedimentary organic nitrogen degradation.</title>
        <authorList>
            <person name="Qin Q.L."/>
            <person name="Zhang X.Y."/>
            <person name="Wang X.M."/>
            <person name="Liu G.M."/>
            <person name="Chen X.L."/>
            <person name="Xie B.B."/>
            <person name="Dang H.Y."/>
            <person name="Zhou B.C."/>
            <person name="Yu J."/>
            <person name="Zhang Y.Z."/>
        </authorList>
    </citation>
    <scope>NUCLEOTIDE SEQUENCE [LARGE SCALE GENOMIC DNA]</scope>
    <source>
        <strain evidence="3">DSM 18752 / CCTCC AB 206139 / SM-A87</strain>
    </source>
</reference>
<dbReference type="OrthoDB" id="6402073at2"/>
<accession>D5BJQ7</accession>
<dbReference type="EMBL" id="CP001650">
    <property type="protein sequence ID" value="ADF53755.1"/>
    <property type="molecule type" value="Genomic_DNA"/>
</dbReference>
<evidence type="ECO:0000313" key="3">
    <source>
        <dbReference type="Proteomes" id="UP000001654"/>
    </source>
</evidence>
<evidence type="ECO:0000313" key="2">
    <source>
        <dbReference type="EMBL" id="ADF53755.1"/>
    </source>
</evidence>
<feature type="domain" description="DUF4145" evidence="1">
    <location>
        <begin position="106"/>
        <end position="190"/>
    </location>
</feature>
<organism evidence="2 3">
    <name type="scientific">Zunongwangia profunda (strain DSM 18752 / CCTCC AB 206139 / SM-A87)</name>
    <name type="common">Wangia profunda</name>
    <dbReference type="NCBI Taxonomy" id="655815"/>
    <lineage>
        <taxon>Bacteria</taxon>
        <taxon>Pseudomonadati</taxon>
        <taxon>Bacteroidota</taxon>
        <taxon>Flavobacteriia</taxon>
        <taxon>Flavobacteriales</taxon>
        <taxon>Flavobacteriaceae</taxon>
        <taxon>Zunongwangia</taxon>
    </lineage>
</organism>
<dbReference type="Proteomes" id="UP000001654">
    <property type="component" value="Chromosome"/>
</dbReference>
<dbReference type="Pfam" id="PF13643">
    <property type="entry name" value="DUF4145"/>
    <property type="match status" value="1"/>
</dbReference>
<sequence length="298" mass="34543">MKDKVFCKVCKGDRNHTEIHNIEERGGEEESDFQYIHKFSLIKCNGCDNISFLETYGDTEMFNHVGPYGEQEYYDEKTVYPTYLKKGEEIYYKHHLPKKIRLIYSETISAFKANSSILTAGGLRAIIEAICNHLKISGNNLAERIDGLSKNGHLTTSESKRLHSIRFLGNDALHEMEVPKEEHLYLLLGIINHLLTNLFINDKIMKGKVETMVDTYDEFVRAIENKIEKDMIGKKFTLSEILKKSKRQLTKKNLNDFEDKLIKDLNGGEIKFLKVVKEKDKTFYEVVEKPMLFNFGIN</sequence>